<dbReference type="InterPro" id="IPR036388">
    <property type="entry name" value="WH-like_DNA-bd_sf"/>
</dbReference>
<dbReference type="PANTHER" id="PTHR30537">
    <property type="entry name" value="HTH-TYPE TRANSCRIPTIONAL REGULATOR"/>
    <property type="match status" value="1"/>
</dbReference>
<keyword evidence="2" id="KW-0805">Transcription regulation</keyword>
<dbReference type="SUPFAM" id="SSF53850">
    <property type="entry name" value="Periplasmic binding protein-like II"/>
    <property type="match status" value="1"/>
</dbReference>
<dbReference type="Pfam" id="PF03466">
    <property type="entry name" value="LysR_substrate"/>
    <property type="match status" value="1"/>
</dbReference>
<dbReference type="PANTHER" id="PTHR30537:SF5">
    <property type="entry name" value="HTH-TYPE TRANSCRIPTIONAL ACTIVATOR TTDR-RELATED"/>
    <property type="match status" value="1"/>
</dbReference>
<evidence type="ECO:0000256" key="2">
    <source>
        <dbReference type="ARBA" id="ARBA00023015"/>
    </source>
</evidence>
<sequence length="316" mass="34808">MDIVHAMHIFVRVAEFNSFTAAADSLGYSTPHVSRSISDLEVHLRAKLINRTTRKVALTEAGYRYLERCKVLLEDLKLAELEAAGAHLEAFGKLRMHSPNGIGHYHIIPLIAKYAQLQPNVDFELNLSQASPDLLAEGYDLVISADSRVSDSSFIARELGETYSVFCAGPAYIQEHGLPEEIDQLKDHACLRLHDLSFPKGWEIDGYDMDEVISPRQMFTVNVAGSIAQAAKENMGVCLIPSYVAASSIAKGDLIRVLPTVKANQRSISVIYPSRHFLDAKVRTWVEFLKAQLPTRLQGDEAALQAGASGRLAPGH</sequence>
<dbReference type="Pfam" id="PF00126">
    <property type="entry name" value="HTH_1"/>
    <property type="match status" value="1"/>
</dbReference>
<keyword evidence="4" id="KW-0804">Transcription</keyword>
<evidence type="ECO:0000256" key="4">
    <source>
        <dbReference type="ARBA" id="ARBA00023163"/>
    </source>
</evidence>
<comment type="caution">
    <text evidence="6">The sequence shown here is derived from an EMBL/GenBank/DDBJ whole genome shotgun (WGS) entry which is preliminary data.</text>
</comment>
<evidence type="ECO:0000259" key="5">
    <source>
        <dbReference type="PROSITE" id="PS50931"/>
    </source>
</evidence>
<evidence type="ECO:0000256" key="3">
    <source>
        <dbReference type="ARBA" id="ARBA00023125"/>
    </source>
</evidence>
<gene>
    <name evidence="6" type="ORF">SOW75_02345</name>
</gene>
<dbReference type="Proteomes" id="UP001292116">
    <property type="component" value="Unassembled WGS sequence"/>
</dbReference>
<comment type="similarity">
    <text evidence="1">Belongs to the LysR transcriptional regulatory family.</text>
</comment>
<proteinExistence type="inferred from homology"/>
<keyword evidence="7" id="KW-1185">Reference proteome</keyword>
<feature type="domain" description="HTH lysR-type" evidence="5">
    <location>
        <begin position="1"/>
        <end position="59"/>
    </location>
</feature>
<dbReference type="PROSITE" id="PS50931">
    <property type="entry name" value="HTH_LYSR"/>
    <property type="match status" value="1"/>
</dbReference>
<evidence type="ECO:0000313" key="6">
    <source>
        <dbReference type="EMBL" id="MDZ5737014.1"/>
    </source>
</evidence>
<evidence type="ECO:0000313" key="7">
    <source>
        <dbReference type="Proteomes" id="UP001292116"/>
    </source>
</evidence>
<dbReference type="InterPro" id="IPR005119">
    <property type="entry name" value="LysR_subst-bd"/>
</dbReference>
<dbReference type="SUPFAM" id="SSF46785">
    <property type="entry name" value="Winged helix' DNA-binding domain"/>
    <property type="match status" value="1"/>
</dbReference>
<organism evidence="6 7">
    <name type="scientific">Pseudomonas asiatica</name>
    <dbReference type="NCBI Taxonomy" id="2219225"/>
    <lineage>
        <taxon>Bacteria</taxon>
        <taxon>Pseudomonadati</taxon>
        <taxon>Pseudomonadota</taxon>
        <taxon>Gammaproteobacteria</taxon>
        <taxon>Pseudomonadales</taxon>
        <taxon>Pseudomonadaceae</taxon>
        <taxon>Pseudomonas</taxon>
    </lineage>
</organism>
<dbReference type="Gene3D" id="1.10.10.10">
    <property type="entry name" value="Winged helix-like DNA-binding domain superfamily/Winged helix DNA-binding domain"/>
    <property type="match status" value="1"/>
</dbReference>
<accession>A0ABU5KSU4</accession>
<dbReference type="InterPro" id="IPR058163">
    <property type="entry name" value="LysR-type_TF_proteobact-type"/>
</dbReference>
<dbReference type="Gene3D" id="3.40.190.290">
    <property type="match status" value="1"/>
</dbReference>
<dbReference type="InterPro" id="IPR000847">
    <property type="entry name" value="LysR_HTH_N"/>
</dbReference>
<dbReference type="EMBL" id="JAXUBM010000002">
    <property type="protein sequence ID" value="MDZ5737014.1"/>
    <property type="molecule type" value="Genomic_DNA"/>
</dbReference>
<protein>
    <submittedName>
        <fullName evidence="6">LysR family transcriptional regulator</fullName>
    </submittedName>
</protein>
<dbReference type="RefSeq" id="WP_322490722.1">
    <property type="nucleotide sequence ID" value="NZ_JAXUBM010000002.1"/>
</dbReference>
<reference evidence="6 7" key="1">
    <citation type="submission" date="2023-11" db="EMBL/GenBank/DDBJ databases">
        <title>Draft genomes analysis of Pseudomonas asiatica isolated from milk, feces and farm soil of cows suffering from clinical mastitis.</title>
        <authorList>
            <person name="Rahman T."/>
            <person name="Das Z.C."/>
            <person name="Hoque M.N."/>
        </authorList>
    </citation>
    <scope>NUCLEOTIDE SEQUENCE [LARGE SCALE GENOMIC DNA]</scope>
    <source>
        <strain evidence="6 7">2F2</strain>
    </source>
</reference>
<name>A0ABU5KSU4_9PSED</name>
<dbReference type="CDD" id="cd08422">
    <property type="entry name" value="PBP2_CrgA_like"/>
    <property type="match status" value="1"/>
</dbReference>
<evidence type="ECO:0000256" key="1">
    <source>
        <dbReference type="ARBA" id="ARBA00009437"/>
    </source>
</evidence>
<keyword evidence="3" id="KW-0238">DNA-binding</keyword>
<dbReference type="InterPro" id="IPR036390">
    <property type="entry name" value="WH_DNA-bd_sf"/>
</dbReference>